<dbReference type="AlphaFoldDB" id="A0A8H7KF28"/>
<dbReference type="PANTHER" id="PTHR30468:SF31">
    <property type="entry name" value="ALPHA-KETOGLUTARATE-DEPENDENT SULFONATE DIOXYGENASE-RELATED"/>
    <property type="match status" value="1"/>
</dbReference>
<feature type="region of interest" description="Disordered" evidence="7">
    <location>
        <begin position="327"/>
        <end position="361"/>
    </location>
</feature>
<feature type="compositionally biased region" description="Basic and acidic residues" evidence="7">
    <location>
        <begin position="338"/>
        <end position="354"/>
    </location>
</feature>
<dbReference type="InterPro" id="IPR003819">
    <property type="entry name" value="TauD/TfdA-like"/>
</dbReference>
<dbReference type="PANTHER" id="PTHR30468">
    <property type="entry name" value="ALPHA-KETOGLUTARATE-DEPENDENT SULFONATE DIOXYGENASE"/>
    <property type="match status" value="1"/>
</dbReference>
<comment type="caution">
    <text evidence="9">The sequence shown here is derived from an EMBL/GenBank/DDBJ whole genome shotgun (WGS) entry which is preliminary data.</text>
</comment>
<dbReference type="Pfam" id="PF02668">
    <property type="entry name" value="TauD"/>
    <property type="match status" value="1"/>
</dbReference>
<evidence type="ECO:0000313" key="10">
    <source>
        <dbReference type="Proteomes" id="UP000616885"/>
    </source>
</evidence>
<feature type="domain" description="TauD/TfdA-like" evidence="8">
    <location>
        <begin position="65"/>
        <end position="323"/>
    </location>
</feature>
<reference evidence="9" key="1">
    <citation type="submission" date="2020-10" db="EMBL/GenBank/DDBJ databases">
        <title>High-Quality Genome Resource of Clonostachys rosea strain S41 by Oxford Nanopore Long-Read Sequencing.</title>
        <authorList>
            <person name="Wang H."/>
        </authorList>
    </citation>
    <scope>NUCLEOTIDE SEQUENCE</scope>
    <source>
        <strain evidence="9">S41</strain>
    </source>
</reference>
<sequence length="361" mass="41436">MSHLESYKHISPESGQPITLHPLFNDKIRNHNPPDPIRDEITPSPDRASFADPEKRDLFSVAKRSDLTESIGTLLEDVQLSQLTPTQLDELALLVSERGVVFFRDQDLTTEKQEKLFEHYGVLDKHPAQKDVKHIVIRGSTKDHREISKYTPWRSDEWHADTSFELNPPSYSLLRMEEHPEVGGDTAWISGYGLYDALSEPYKRLLEGLHAVHTSRLQYETILDLWEVGPNRPPIDTHHPAVRTHPVTGLKALNVNLGFVSGFAELKKAESDKLLDFFSHHIHSADDHLVRWKWTVGAVAMWDNRCVIHRVIPGSYKSPRRGIRTTVFSEKPFYDPNSEGRADREKRIENERKQTQPSPET</sequence>
<comment type="similarity">
    <text evidence="2">Belongs to the TfdA dioxygenase family.</text>
</comment>
<keyword evidence="4" id="KW-0223">Dioxygenase</keyword>
<dbReference type="Gene3D" id="3.60.130.10">
    <property type="entry name" value="Clavaminate synthase-like"/>
    <property type="match status" value="1"/>
</dbReference>
<dbReference type="EMBL" id="JADCTT010000009">
    <property type="protein sequence ID" value="KAF9748538.1"/>
    <property type="molecule type" value="Genomic_DNA"/>
</dbReference>
<evidence type="ECO:0000256" key="4">
    <source>
        <dbReference type="ARBA" id="ARBA00022964"/>
    </source>
</evidence>
<dbReference type="SUPFAM" id="SSF51197">
    <property type="entry name" value="Clavaminate synthase-like"/>
    <property type="match status" value="1"/>
</dbReference>
<accession>A0A8H7KF28</accession>
<name>A0A8H7KF28_BIOOC</name>
<keyword evidence="6" id="KW-0408">Iron</keyword>
<dbReference type="GO" id="GO:0005737">
    <property type="term" value="C:cytoplasm"/>
    <property type="evidence" value="ECO:0007669"/>
    <property type="project" value="TreeGrafter"/>
</dbReference>
<dbReference type="InterPro" id="IPR051323">
    <property type="entry name" value="AtsK-like"/>
</dbReference>
<feature type="region of interest" description="Disordered" evidence="7">
    <location>
        <begin position="29"/>
        <end position="51"/>
    </location>
</feature>
<evidence type="ECO:0000256" key="6">
    <source>
        <dbReference type="ARBA" id="ARBA00023004"/>
    </source>
</evidence>
<comment type="cofactor">
    <cofactor evidence="1">
        <name>Fe(2+)</name>
        <dbReference type="ChEBI" id="CHEBI:29033"/>
    </cofactor>
</comment>
<evidence type="ECO:0000256" key="5">
    <source>
        <dbReference type="ARBA" id="ARBA00023002"/>
    </source>
</evidence>
<keyword evidence="5" id="KW-0560">Oxidoreductase</keyword>
<evidence type="ECO:0000259" key="8">
    <source>
        <dbReference type="Pfam" id="PF02668"/>
    </source>
</evidence>
<evidence type="ECO:0000313" key="9">
    <source>
        <dbReference type="EMBL" id="KAF9748538.1"/>
    </source>
</evidence>
<organism evidence="9 10">
    <name type="scientific">Bionectria ochroleuca</name>
    <name type="common">Gliocladium roseum</name>
    <dbReference type="NCBI Taxonomy" id="29856"/>
    <lineage>
        <taxon>Eukaryota</taxon>
        <taxon>Fungi</taxon>
        <taxon>Dikarya</taxon>
        <taxon>Ascomycota</taxon>
        <taxon>Pezizomycotina</taxon>
        <taxon>Sordariomycetes</taxon>
        <taxon>Hypocreomycetidae</taxon>
        <taxon>Hypocreales</taxon>
        <taxon>Bionectriaceae</taxon>
        <taxon>Clonostachys</taxon>
    </lineage>
</organism>
<dbReference type="GO" id="GO:0016706">
    <property type="term" value="F:2-oxoglutarate-dependent dioxygenase activity"/>
    <property type="evidence" value="ECO:0007669"/>
    <property type="project" value="TreeGrafter"/>
</dbReference>
<dbReference type="InterPro" id="IPR042098">
    <property type="entry name" value="TauD-like_sf"/>
</dbReference>
<evidence type="ECO:0000256" key="1">
    <source>
        <dbReference type="ARBA" id="ARBA00001954"/>
    </source>
</evidence>
<evidence type="ECO:0000256" key="7">
    <source>
        <dbReference type="SAM" id="MobiDB-lite"/>
    </source>
</evidence>
<evidence type="ECO:0000256" key="2">
    <source>
        <dbReference type="ARBA" id="ARBA00005896"/>
    </source>
</evidence>
<gene>
    <name evidence="9" type="ORF">IM811_018043</name>
</gene>
<dbReference type="GO" id="GO:0046872">
    <property type="term" value="F:metal ion binding"/>
    <property type="evidence" value="ECO:0007669"/>
    <property type="project" value="UniProtKB-KW"/>
</dbReference>
<evidence type="ECO:0000256" key="3">
    <source>
        <dbReference type="ARBA" id="ARBA00022723"/>
    </source>
</evidence>
<proteinExistence type="inferred from homology"/>
<protein>
    <recommendedName>
        <fullName evidence="8">TauD/TfdA-like domain-containing protein</fullName>
    </recommendedName>
</protein>
<dbReference type="Proteomes" id="UP000616885">
    <property type="component" value="Unassembled WGS sequence"/>
</dbReference>
<keyword evidence="3" id="KW-0479">Metal-binding</keyword>